<dbReference type="Proteomes" id="UP001059596">
    <property type="component" value="Unassembled WGS sequence"/>
</dbReference>
<comment type="caution">
    <text evidence="1">The sequence shown here is derived from an EMBL/GenBank/DDBJ whole genome shotgun (WGS) entry which is preliminary data.</text>
</comment>
<feature type="non-terminal residue" evidence="1">
    <location>
        <position position="69"/>
    </location>
</feature>
<keyword evidence="2" id="KW-1185">Reference proteome</keyword>
<organism evidence="1 2">
    <name type="scientific">Drosophila gunungcola</name>
    <name type="common">fruit fly</name>
    <dbReference type="NCBI Taxonomy" id="103775"/>
    <lineage>
        <taxon>Eukaryota</taxon>
        <taxon>Metazoa</taxon>
        <taxon>Ecdysozoa</taxon>
        <taxon>Arthropoda</taxon>
        <taxon>Hexapoda</taxon>
        <taxon>Insecta</taxon>
        <taxon>Pterygota</taxon>
        <taxon>Neoptera</taxon>
        <taxon>Endopterygota</taxon>
        <taxon>Diptera</taxon>
        <taxon>Brachycera</taxon>
        <taxon>Muscomorpha</taxon>
        <taxon>Ephydroidea</taxon>
        <taxon>Drosophilidae</taxon>
        <taxon>Drosophila</taxon>
        <taxon>Sophophora</taxon>
    </lineage>
</organism>
<evidence type="ECO:0000313" key="2">
    <source>
        <dbReference type="Proteomes" id="UP001059596"/>
    </source>
</evidence>
<evidence type="ECO:0000313" key="1">
    <source>
        <dbReference type="EMBL" id="KAI8037740.1"/>
    </source>
</evidence>
<reference evidence="1" key="1">
    <citation type="journal article" date="2023" name="Genome Biol. Evol.">
        <title>Long-read-based Genome Assembly of Drosophila gunungcola Reveals Fewer Chemosensory Genes in Flower-breeding Species.</title>
        <authorList>
            <person name="Negi A."/>
            <person name="Liao B.Y."/>
            <person name="Yeh S.D."/>
        </authorList>
    </citation>
    <scope>NUCLEOTIDE SEQUENCE</scope>
    <source>
        <strain evidence="1">Sukarami</strain>
    </source>
</reference>
<accession>A0A9P9YJ53</accession>
<dbReference type="AlphaFoldDB" id="A0A9P9YJ53"/>
<gene>
    <name evidence="1" type="ORF">M5D96_009240</name>
</gene>
<proteinExistence type="predicted"/>
<dbReference type="EMBL" id="JAMKOV010000010">
    <property type="protein sequence ID" value="KAI8037740.1"/>
    <property type="molecule type" value="Genomic_DNA"/>
</dbReference>
<sequence length="69" mass="7713">VTSAHVCSKNQTCGRRRSCRSRSRAKQSRVLPSCTLIACTLPVQFSPPSIPYLFRLMGSRVMYASTFCI</sequence>
<name>A0A9P9YJ53_9MUSC</name>
<protein>
    <submittedName>
        <fullName evidence="1">Uncharacterized protein</fullName>
    </submittedName>
</protein>